<evidence type="ECO:0000256" key="1">
    <source>
        <dbReference type="SAM" id="Phobius"/>
    </source>
</evidence>
<keyword evidence="1" id="KW-0812">Transmembrane</keyword>
<evidence type="ECO:0000313" key="2">
    <source>
        <dbReference type="EMBL" id="EJF77627.1"/>
    </source>
</evidence>
<proteinExistence type="predicted"/>
<dbReference type="EMBL" id="AIMC01000003">
    <property type="protein sequence ID" value="EJF77627.1"/>
    <property type="molecule type" value="Genomic_DNA"/>
</dbReference>
<reference evidence="2 3" key="1">
    <citation type="submission" date="2012-03" db="EMBL/GenBank/DDBJ databases">
        <title>The Genome Sequence of Bartonella birtlesii LL-WM9.</title>
        <authorList>
            <consortium name="The Broad Institute Genome Sequencing Platform"/>
            <consortium name="The Broad Institute Genome Sequencing Center for Infectious Disease"/>
            <person name="Feldgarden M."/>
            <person name="Kirby J."/>
            <person name="Kosoy M."/>
            <person name="Birtles R."/>
            <person name="Probert W.S."/>
            <person name="Chiaraviglio L."/>
            <person name="Young S.K."/>
            <person name="Zeng Q."/>
            <person name="Gargeya S."/>
            <person name="Fitzgerald M."/>
            <person name="Haas B."/>
            <person name="Abouelleil A."/>
            <person name="Alvarado L."/>
            <person name="Arachchi H.M."/>
            <person name="Berlin A."/>
            <person name="Chapman S.B."/>
            <person name="Gearin G."/>
            <person name="Goldberg J."/>
            <person name="Griggs A."/>
            <person name="Gujja S."/>
            <person name="Hansen M."/>
            <person name="Heiman D."/>
            <person name="Howarth C."/>
            <person name="Larimer J."/>
            <person name="Lui A."/>
            <person name="MacDonald P.J.P."/>
            <person name="McCowen C."/>
            <person name="Montmayeur A."/>
            <person name="Murphy C."/>
            <person name="Neiman D."/>
            <person name="Pearson M."/>
            <person name="Priest M."/>
            <person name="Roberts A."/>
            <person name="Saif S."/>
            <person name="Shea T."/>
            <person name="Sisk P."/>
            <person name="Stolte C."/>
            <person name="Sykes S."/>
            <person name="Wortman J."/>
            <person name="Nusbaum C."/>
            <person name="Birren B."/>
        </authorList>
    </citation>
    <scope>NUCLEOTIDE SEQUENCE [LARGE SCALE GENOMIC DNA]</scope>
    <source>
        <strain evidence="2 3">LL-WM9</strain>
    </source>
</reference>
<protein>
    <submittedName>
        <fullName evidence="2">Uncharacterized protein</fullName>
    </submittedName>
</protein>
<gene>
    <name evidence="2" type="ORF">ME7_00511</name>
</gene>
<evidence type="ECO:0000313" key="3">
    <source>
        <dbReference type="Proteomes" id="UP000008748"/>
    </source>
</evidence>
<name>J1J0U3_9HYPH</name>
<sequence>MECFSDGTTVVIFALFGTEAILIFAMQINKEREVFDDYQKNFKETSYYTKEDWEAVNLPLPTAKGLVCLKSAKEV</sequence>
<dbReference type="PATRIC" id="fig|1094552.3.peg.533"/>
<keyword evidence="1" id="KW-1133">Transmembrane helix</keyword>
<keyword evidence="1" id="KW-0472">Membrane</keyword>
<organism evidence="2 3">
    <name type="scientific">Bartonella birtlesii LL-WM9</name>
    <dbReference type="NCBI Taxonomy" id="1094552"/>
    <lineage>
        <taxon>Bacteria</taxon>
        <taxon>Pseudomonadati</taxon>
        <taxon>Pseudomonadota</taxon>
        <taxon>Alphaproteobacteria</taxon>
        <taxon>Hyphomicrobiales</taxon>
        <taxon>Bartonellaceae</taxon>
        <taxon>Bartonella</taxon>
    </lineage>
</organism>
<accession>J1J0U3</accession>
<keyword evidence="3" id="KW-1185">Reference proteome</keyword>
<dbReference type="RefSeq" id="WP_006589442.1">
    <property type="nucleotide sequence ID" value="NZ_JH725076.1"/>
</dbReference>
<feature type="transmembrane region" description="Helical" evidence="1">
    <location>
        <begin position="6"/>
        <end position="25"/>
    </location>
</feature>
<comment type="caution">
    <text evidence="2">The sequence shown here is derived from an EMBL/GenBank/DDBJ whole genome shotgun (WGS) entry which is preliminary data.</text>
</comment>
<dbReference type="HOGENOM" id="CLU_2663617_0_0_5"/>
<dbReference type="Proteomes" id="UP000008748">
    <property type="component" value="Unassembled WGS sequence"/>
</dbReference>
<dbReference type="AlphaFoldDB" id="J1J0U3"/>